<dbReference type="InterPro" id="IPR045086">
    <property type="entry name" value="OBG_GTPase"/>
</dbReference>
<dbReference type="Proteomes" id="UP001152797">
    <property type="component" value="Unassembled WGS sequence"/>
</dbReference>
<dbReference type="EMBL" id="CAMXCT010003625">
    <property type="protein sequence ID" value="CAI4005448.1"/>
    <property type="molecule type" value="Genomic_DNA"/>
</dbReference>
<evidence type="ECO:0000259" key="4">
    <source>
        <dbReference type="PROSITE" id="PS51710"/>
    </source>
</evidence>
<dbReference type="InterPro" id="IPR006169">
    <property type="entry name" value="GTP1_OBG_dom"/>
</dbReference>
<evidence type="ECO:0000256" key="3">
    <source>
        <dbReference type="SAM" id="MobiDB-lite"/>
    </source>
</evidence>
<evidence type="ECO:0000313" key="7">
    <source>
        <dbReference type="EMBL" id="CAL4792760.1"/>
    </source>
</evidence>
<dbReference type="Pfam" id="PF01018">
    <property type="entry name" value="GTP1_OBG"/>
    <property type="match status" value="1"/>
</dbReference>
<evidence type="ECO:0000259" key="5">
    <source>
        <dbReference type="PROSITE" id="PS51883"/>
    </source>
</evidence>
<dbReference type="GO" id="GO:0005525">
    <property type="term" value="F:GTP binding"/>
    <property type="evidence" value="ECO:0007669"/>
    <property type="project" value="UniProtKB-KW"/>
</dbReference>
<dbReference type="EMBL" id="CAMXCT020003625">
    <property type="protein sequence ID" value="CAL1158823.1"/>
    <property type="molecule type" value="Genomic_DNA"/>
</dbReference>
<dbReference type="GO" id="GO:0042254">
    <property type="term" value="P:ribosome biogenesis"/>
    <property type="evidence" value="ECO:0007669"/>
    <property type="project" value="UniProtKB-UniRule"/>
</dbReference>
<feature type="compositionally biased region" description="Basic and acidic residues" evidence="3">
    <location>
        <begin position="108"/>
        <end position="118"/>
    </location>
</feature>
<keyword evidence="2" id="KW-0342">GTP-binding</keyword>
<dbReference type="InterPro" id="IPR036726">
    <property type="entry name" value="GTP1_OBG_dom_sf"/>
</dbReference>
<evidence type="ECO:0000256" key="1">
    <source>
        <dbReference type="ARBA" id="ARBA00022741"/>
    </source>
</evidence>
<dbReference type="InterPro" id="IPR031167">
    <property type="entry name" value="G_OBG"/>
</dbReference>
<keyword evidence="8" id="KW-1185">Reference proteome</keyword>
<accession>A0A9P1DAD0</accession>
<keyword evidence="1" id="KW-0547">Nucleotide-binding</keyword>
<evidence type="ECO:0000256" key="2">
    <source>
        <dbReference type="ARBA" id="ARBA00023134"/>
    </source>
</evidence>
<dbReference type="InterPro" id="IPR006074">
    <property type="entry name" value="GTP1-OBG_CS"/>
</dbReference>
<gene>
    <name evidence="6" type="ORF">C1SCF055_LOCUS31167</name>
</gene>
<dbReference type="PANTHER" id="PTHR11702">
    <property type="entry name" value="DEVELOPMENTALLY REGULATED GTP-BINDING PROTEIN-RELATED"/>
    <property type="match status" value="1"/>
</dbReference>
<organism evidence="6">
    <name type="scientific">Cladocopium goreaui</name>
    <dbReference type="NCBI Taxonomy" id="2562237"/>
    <lineage>
        <taxon>Eukaryota</taxon>
        <taxon>Sar</taxon>
        <taxon>Alveolata</taxon>
        <taxon>Dinophyceae</taxon>
        <taxon>Suessiales</taxon>
        <taxon>Symbiodiniaceae</taxon>
        <taxon>Cladocopium</taxon>
    </lineage>
</organism>
<dbReference type="Gene3D" id="3.40.50.300">
    <property type="entry name" value="P-loop containing nucleotide triphosphate hydrolases"/>
    <property type="match status" value="1"/>
</dbReference>
<dbReference type="GO" id="GO:0005739">
    <property type="term" value="C:mitochondrion"/>
    <property type="evidence" value="ECO:0007669"/>
    <property type="project" value="TreeGrafter"/>
</dbReference>
<dbReference type="InterPro" id="IPR006073">
    <property type="entry name" value="GTP-bd"/>
</dbReference>
<dbReference type="PRINTS" id="PR00326">
    <property type="entry name" value="GTP1OBG"/>
</dbReference>
<dbReference type="PROSITE" id="PS51710">
    <property type="entry name" value="G_OBG"/>
    <property type="match status" value="1"/>
</dbReference>
<dbReference type="AlphaFoldDB" id="A0A9P1DAD0"/>
<reference evidence="6" key="1">
    <citation type="submission" date="2022-10" db="EMBL/GenBank/DDBJ databases">
        <authorList>
            <person name="Chen Y."/>
            <person name="Dougan E. K."/>
            <person name="Chan C."/>
            <person name="Rhodes N."/>
            <person name="Thang M."/>
        </authorList>
    </citation>
    <scope>NUCLEOTIDE SEQUENCE</scope>
</reference>
<feature type="non-terminal residue" evidence="6">
    <location>
        <position position="1"/>
    </location>
</feature>
<dbReference type="CDD" id="cd01898">
    <property type="entry name" value="Obg"/>
    <property type="match status" value="1"/>
</dbReference>
<sequence>IGPGYPCGGNGGRGGDVLVAATPSFHSLAHVNGHVQAEDGLAGKKQNLNGDSGRSTVIQVPRGVVVRELRIGSTSPGQKEELADLDKVGESVLVAKGGRGGMGNTMARPHESSDGLAGEERRIELELKTVADVGLVGMPNAGKSTLLGAVSRACPKIAPYPFTTVAPYVGKVDFVDGSTLTMADAPGLVEGAHRGEGLGHEFLRHLERTKVLIYVVDCARSTDPFLDFLSLQREVQDKLYRSVRSAEPSLGSSAPLFVRAVSARFGEGIPGLLQELRLILRGDHQKWIERHAADTSSWQVASGDG</sequence>
<evidence type="ECO:0000313" key="8">
    <source>
        <dbReference type="Proteomes" id="UP001152797"/>
    </source>
</evidence>
<dbReference type="OrthoDB" id="347018at2759"/>
<protein>
    <submittedName>
        <fullName evidence="7">OBG-type G domain-containing protein</fullName>
    </submittedName>
</protein>
<comment type="caution">
    <text evidence="6">The sequence shown here is derived from an EMBL/GenBank/DDBJ whole genome shotgun (WGS) entry which is preliminary data.</text>
</comment>
<dbReference type="SUPFAM" id="SSF82051">
    <property type="entry name" value="Obg GTP-binding protein N-terminal domain"/>
    <property type="match status" value="1"/>
</dbReference>
<evidence type="ECO:0000313" key="6">
    <source>
        <dbReference type="EMBL" id="CAI4005448.1"/>
    </source>
</evidence>
<feature type="domain" description="OBG-type G" evidence="4">
    <location>
        <begin position="131"/>
        <end position="305"/>
    </location>
</feature>
<name>A0A9P1DAD0_9DINO</name>
<dbReference type="SUPFAM" id="SSF52540">
    <property type="entry name" value="P-loop containing nucleoside triphosphate hydrolases"/>
    <property type="match status" value="1"/>
</dbReference>
<dbReference type="EMBL" id="CAMXCT030003625">
    <property type="protein sequence ID" value="CAL4792760.1"/>
    <property type="molecule type" value="Genomic_DNA"/>
</dbReference>
<dbReference type="PROSITE" id="PS00905">
    <property type="entry name" value="GTP1_OBG"/>
    <property type="match status" value="1"/>
</dbReference>
<feature type="domain" description="Obg" evidence="5">
    <location>
        <begin position="1"/>
        <end position="130"/>
    </location>
</feature>
<reference evidence="7 8" key="2">
    <citation type="submission" date="2024-05" db="EMBL/GenBank/DDBJ databases">
        <authorList>
            <person name="Chen Y."/>
            <person name="Shah S."/>
            <person name="Dougan E. K."/>
            <person name="Thang M."/>
            <person name="Chan C."/>
        </authorList>
    </citation>
    <scope>NUCLEOTIDE SEQUENCE [LARGE SCALE GENOMIC DNA]</scope>
</reference>
<feature type="region of interest" description="Disordered" evidence="3">
    <location>
        <begin position="99"/>
        <end position="118"/>
    </location>
</feature>
<dbReference type="Pfam" id="PF01926">
    <property type="entry name" value="MMR_HSR1"/>
    <property type="match status" value="1"/>
</dbReference>
<dbReference type="GO" id="GO:0003924">
    <property type="term" value="F:GTPase activity"/>
    <property type="evidence" value="ECO:0007669"/>
    <property type="project" value="InterPro"/>
</dbReference>
<proteinExistence type="predicted"/>
<dbReference type="Gene3D" id="2.70.210.12">
    <property type="entry name" value="GTP1/OBG domain"/>
    <property type="match status" value="1"/>
</dbReference>
<dbReference type="PROSITE" id="PS51883">
    <property type="entry name" value="OBG"/>
    <property type="match status" value="1"/>
</dbReference>
<dbReference type="InterPro" id="IPR027417">
    <property type="entry name" value="P-loop_NTPase"/>
</dbReference>
<dbReference type="PANTHER" id="PTHR11702:SF31">
    <property type="entry name" value="MITOCHONDRIAL RIBOSOME-ASSOCIATED GTPASE 2"/>
    <property type="match status" value="1"/>
</dbReference>